<dbReference type="InterPro" id="IPR036047">
    <property type="entry name" value="F-box-like_dom_sf"/>
</dbReference>
<dbReference type="Pfam" id="PF00646">
    <property type="entry name" value="F-box"/>
    <property type="match status" value="1"/>
</dbReference>
<dbReference type="InterPro" id="IPR053781">
    <property type="entry name" value="F-box_AtFBL13-like"/>
</dbReference>
<dbReference type="Gene3D" id="1.20.1280.50">
    <property type="match status" value="1"/>
</dbReference>
<reference evidence="2" key="1">
    <citation type="submission" date="2022-07" db="EMBL/GenBank/DDBJ databases">
        <authorList>
            <person name="Macas J."/>
            <person name="Novak P."/>
            <person name="Neumann P."/>
        </authorList>
    </citation>
    <scope>NUCLEOTIDE SEQUENCE</scope>
</reference>
<keyword evidence="3" id="KW-1185">Reference proteome</keyword>
<dbReference type="Proteomes" id="UP001152523">
    <property type="component" value="Unassembled WGS sequence"/>
</dbReference>
<evidence type="ECO:0000313" key="3">
    <source>
        <dbReference type="Proteomes" id="UP001152523"/>
    </source>
</evidence>
<dbReference type="AlphaFoldDB" id="A0AAV0D9R6"/>
<dbReference type="Gene3D" id="3.80.10.10">
    <property type="entry name" value="Ribonuclease Inhibitor"/>
    <property type="match status" value="1"/>
</dbReference>
<dbReference type="CDD" id="cd22160">
    <property type="entry name" value="F-box_AtFBL13-like"/>
    <property type="match status" value="1"/>
</dbReference>
<feature type="domain" description="F-box" evidence="1">
    <location>
        <begin position="4"/>
        <end position="40"/>
    </location>
</feature>
<dbReference type="EMBL" id="CAMAPF010000087">
    <property type="protein sequence ID" value="CAH9096330.1"/>
    <property type="molecule type" value="Genomic_DNA"/>
</dbReference>
<dbReference type="PANTHER" id="PTHR34145:SF28">
    <property type="entry name" value="F-BOX DOMAIN-CONTAINING PROTEIN"/>
    <property type="match status" value="1"/>
</dbReference>
<dbReference type="InterPro" id="IPR032675">
    <property type="entry name" value="LRR_dom_sf"/>
</dbReference>
<sequence>MARSDRFSQLPEDILDHILGFLPIQDIVRTTVLSTIWRDLWFTLRQLCFDRRFFSYIDKKNRTSKYVKKSCAFYIINKVLLQHRGTIQKFAIDLSQVGKVSIRSRSFDFDQCLDLVVRKGVQEVHLQFWGESYKLPNCIFSCSTVKSLHLCRINIVPIDFPHTLPYLTSLYFEDIRFGPADLPYYVIDVPMLKNLSFSNCGDISPFKVTARNLCNLTIKDCCSSQLCSIFPLASNLISIRTLDLHCESLQGLPQETDATNVELLKLEGFRFHNDGLTSAFVHLLCICPQLCKLEITFSWTDIKCQDPTPELLKKLRCVVQACGKLLFLKLRFFTGLRLEILFIKEMLGCLPALEKVIINWPGYTIDDNQKHEIMEEVLLSRFPHVHLSKQRLFISGYFTLYPL</sequence>
<evidence type="ECO:0000259" key="1">
    <source>
        <dbReference type="PROSITE" id="PS50181"/>
    </source>
</evidence>
<name>A0AAV0D9R6_9ASTE</name>
<comment type="caution">
    <text evidence="2">The sequence shown here is derived from an EMBL/GenBank/DDBJ whole genome shotgun (WGS) entry which is preliminary data.</text>
</comment>
<dbReference type="InterPro" id="IPR001810">
    <property type="entry name" value="F-box_dom"/>
</dbReference>
<dbReference type="SUPFAM" id="SSF52047">
    <property type="entry name" value="RNI-like"/>
    <property type="match status" value="1"/>
</dbReference>
<dbReference type="InterPro" id="IPR053772">
    <property type="entry name" value="At1g61320/At1g61330-like"/>
</dbReference>
<dbReference type="SMART" id="SM00256">
    <property type="entry name" value="FBOX"/>
    <property type="match status" value="1"/>
</dbReference>
<organism evidence="2 3">
    <name type="scientific">Cuscuta epithymum</name>
    <dbReference type="NCBI Taxonomy" id="186058"/>
    <lineage>
        <taxon>Eukaryota</taxon>
        <taxon>Viridiplantae</taxon>
        <taxon>Streptophyta</taxon>
        <taxon>Embryophyta</taxon>
        <taxon>Tracheophyta</taxon>
        <taxon>Spermatophyta</taxon>
        <taxon>Magnoliopsida</taxon>
        <taxon>eudicotyledons</taxon>
        <taxon>Gunneridae</taxon>
        <taxon>Pentapetalae</taxon>
        <taxon>asterids</taxon>
        <taxon>lamiids</taxon>
        <taxon>Solanales</taxon>
        <taxon>Convolvulaceae</taxon>
        <taxon>Cuscuteae</taxon>
        <taxon>Cuscuta</taxon>
        <taxon>Cuscuta subgen. Cuscuta</taxon>
    </lineage>
</organism>
<proteinExistence type="predicted"/>
<accession>A0AAV0D9R6</accession>
<dbReference type="SUPFAM" id="SSF81383">
    <property type="entry name" value="F-box domain"/>
    <property type="match status" value="1"/>
</dbReference>
<evidence type="ECO:0000313" key="2">
    <source>
        <dbReference type="EMBL" id="CAH9096330.1"/>
    </source>
</evidence>
<dbReference type="InterPro" id="IPR055357">
    <property type="entry name" value="LRR_At1g61320_AtMIF1"/>
</dbReference>
<dbReference type="PANTHER" id="PTHR34145">
    <property type="entry name" value="OS02G0105600 PROTEIN"/>
    <property type="match status" value="1"/>
</dbReference>
<dbReference type="PROSITE" id="PS50181">
    <property type="entry name" value="FBOX"/>
    <property type="match status" value="1"/>
</dbReference>
<dbReference type="Pfam" id="PF23622">
    <property type="entry name" value="LRR_At1g61320_AtMIF1"/>
    <property type="match status" value="1"/>
</dbReference>
<protein>
    <recommendedName>
        <fullName evidence="1">F-box domain-containing protein</fullName>
    </recommendedName>
</protein>
<gene>
    <name evidence="2" type="ORF">CEPIT_LOCUS13696</name>
</gene>